<dbReference type="EMBL" id="JAIPUX010005290">
    <property type="protein sequence ID" value="KAH0615853.1"/>
    <property type="molecule type" value="Genomic_DNA"/>
</dbReference>
<evidence type="ECO:0000313" key="2">
    <source>
        <dbReference type="EMBL" id="KAH0615853.1"/>
    </source>
</evidence>
<keyword evidence="1" id="KW-1133">Transmembrane helix</keyword>
<dbReference type="Gene3D" id="1.20.1070.10">
    <property type="entry name" value="Rhodopsin 7-helix transmembrane proteins"/>
    <property type="match status" value="1"/>
</dbReference>
<keyword evidence="1" id="KW-0812">Transmembrane</keyword>
<feature type="transmembrane region" description="Helical" evidence="1">
    <location>
        <begin position="30"/>
        <end position="55"/>
    </location>
</feature>
<feature type="non-terminal residue" evidence="2">
    <location>
        <position position="1"/>
    </location>
</feature>
<dbReference type="Proteomes" id="UP000826234">
    <property type="component" value="Unassembled WGS sequence"/>
</dbReference>
<proteinExistence type="predicted"/>
<organism evidence="2 3">
    <name type="scientific">Phrynosoma platyrhinos</name>
    <name type="common">Desert horned lizard</name>
    <dbReference type="NCBI Taxonomy" id="52577"/>
    <lineage>
        <taxon>Eukaryota</taxon>
        <taxon>Metazoa</taxon>
        <taxon>Chordata</taxon>
        <taxon>Craniata</taxon>
        <taxon>Vertebrata</taxon>
        <taxon>Euteleostomi</taxon>
        <taxon>Lepidosauria</taxon>
        <taxon>Squamata</taxon>
        <taxon>Bifurcata</taxon>
        <taxon>Unidentata</taxon>
        <taxon>Episquamata</taxon>
        <taxon>Toxicofera</taxon>
        <taxon>Iguania</taxon>
        <taxon>Phrynosomatidae</taxon>
        <taxon>Phrynosomatinae</taxon>
        <taxon>Phrynosoma</taxon>
    </lineage>
</organism>
<comment type="caution">
    <text evidence="2">The sequence shown here is derived from an EMBL/GenBank/DDBJ whole genome shotgun (WGS) entry which is preliminary data.</text>
</comment>
<accession>A0ABQ7SEU5</accession>
<sequence>DVLFSLLFLFKTQSMGPQHRTKVDVPDHVLYTVGSCVLVIGSIGITGNLLVLYAFCRKIRISNSALTCGLPVDLTSIRDCGLIGCG</sequence>
<gene>
    <name evidence="2" type="ORF">JD844_026438</name>
</gene>
<reference evidence="2 3" key="1">
    <citation type="journal article" date="2022" name="Gigascience">
        <title>A chromosome-level genome assembly and annotation of the desert horned lizard, Phrynosoma platyrhinos, provides insight into chromosomal rearrangements among reptiles.</title>
        <authorList>
            <person name="Koochekian N."/>
            <person name="Ascanio A."/>
            <person name="Farleigh K."/>
            <person name="Card D.C."/>
            <person name="Schield D.R."/>
            <person name="Castoe T.A."/>
            <person name="Jezkova T."/>
        </authorList>
    </citation>
    <scope>NUCLEOTIDE SEQUENCE [LARGE SCALE GENOMIC DNA]</scope>
    <source>
        <strain evidence="2">NK-2021</strain>
    </source>
</reference>
<evidence type="ECO:0000256" key="1">
    <source>
        <dbReference type="SAM" id="Phobius"/>
    </source>
</evidence>
<keyword evidence="1" id="KW-0472">Membrane</keyword>
<protein>
    <submittedName>
        <fullName evidence="2">Uncharacterized protein</fullName>
    </submittedName>
</protein>
<evidence type="ECO:0000313" key="3">
    <source>
        <dbReference type="Proteomes" id="UP000826234"/>
    </source>
</evidence>
<keyword evidence="3" id="KW-1185">Reference proteome</keyword>
<name>A0ABQ7SEU5_PHRPL</name>